<dbReference type="PANTHER" id="PTHR35043:SF8">
    <property type="entry name" value="DUF4220 DOMAIN-CONTAINING PROTEIN"/>
    <property type="match status" value="1"/>
</dbReference>
<protein>
    <recommendedName>
        <fullName evidence="2">Cyclic nucleotide-binding domain-containing protein</fullName>
    </recommendedName>
</protein>
<dbReference type="PROSITE" id="PS50042">
    <property type="entry name" value="CNMP_BINDING_3"/>
    <property type="match status" value="1"/>
</dbReference>
<evidence type="ECO:0000313" key="4">
    <source>
        <dbReference type="Proteomes" id="UP001465976"/>
    </source>
</evidence>
<keyword evidence="1" id="KW-0472">Membrane</keyword>
<dbReference type="Proteomes" id="UP001465976">
    <property type="component" value="Unassembled WGS sequence"/>
</dbReference>
<keyword evidence="1" id="KW-0812">Transmembrane</keyword>
<keyword evidence="4" id="KW-1185">Reference proteome</keyword>
<feature type="transmembrane region" description="Helical" evidence="1">
    <location>
        <begin position="218"/>
        <end position="241"/>
    </location>
</feature>
<evidence type="ECO:0000313" key="3">
    <source>
        <dbReference type="EMBL" id="KAL0570557.1"/>
    </source>
</evidence>
<dbReference type="PANTHER" id="PTHR35043">
    <property type="entry name" value="TRANSCRIPTION FACTOR DOMAIN-CONTAINING PROTEIN"/>
    <property type="match status" value="1"/>
</dbReference>
<accession>A0ABR3F5T0</accession>
<feature type="transmembrane region" description="Helical" evidence="1">
    <location>
        <begin position="362"/>
        <end position="380"/>
    </location>
</feature>
<feature type="domain" description="Cyclic nucleotide-binding" evidence="2">
    <location>
        <begin position="170"/>
        <end position="203"/>
    </location>
</feature>
<organism evidence="3 4">
    <name type="scientific">Marasmius crinis-equi</name>
    <dbReference type="NCBI Taxonomy" id="585013"/>
    <lineage>
        <taxon>Eukaryota</taxon>
        <taxon>Fungi</taxon>
        <taxon>Dikarya</taxon>
        <taxon>Basidiomycota</taxon>
        <taxon>Agaricomycotina</taxon>
        <taxon>Agaricomycetes</taxon>
        <taxon>Agaricomycetidae</taxon>
        <taxon>Agaricales</taxon>
        <taxon>Marasmiineae</taxon>
        <taxon>Marasmiaceae</taxon>
        <taxon>Marasmius</taxon>
    </lineage>
</organism>
<keyword evidence="1" id="KW-1133">Transmembrane helix</keyword>
<evidence type="ECO:0000259" key="2">
    <source>
        <dbReference type="PROSITE" id="PS50042"/>
    </source>
</evidence>
<feature type="transmembrane region" description="Helical" evidence="1">
    <location>
        <begin position="392"/>
        <end position="416"/>
    </location>
</feature>
<sequence length="473" mass="53891">MGGLALYDKKRQFRGYLHDSEKFRSADYALAEEIEQSLRRISRGSRDESSVEPPVIIITESPTFQNELTKMNELRPQRATGMGWSPAIGTFPDHLRFIRRCSAQPGGHHCLNNRLSPVVGPLPDISLPESPYWDVKYLQEVPISLSEVTQETPGIQKPAFLDPYSCLLEYVLSRGLINLDESKIQGNLSHGDIFGKLSALLSTGWFLLQIAARRIQELAISEIEVVTLSFTSLSIAAYVLWWDKPQRVRYPVRITWEPIPPNEAKPISPRRYLHGISRVRREFRGRLAADFDNVIGTTAQRTQTCSKMMLIFIPGWYPIYFFAHQIRYLLQFSDHDIRRGSNPINMFRTGIPHNTTADVNSPMSIVFVELIVAAVHFVAWNSQFPTTFLQTVWRINAVMLLAVVVPGTSTFVPIVLLVAPRHWREILAYVWVIGYVTARLTLIGLAILIPLKYGFQESGYRDVDWLQFIVHIG</sequence>
<evidence type="ECO:0000256" key="1">
    <source>
        <dbReference type="SAM" id="Phobius"/>
    </source>
</evidence>
<reference evidence="3 4" key="1">
    <citation type="submission" date="2024-02" db="EMBL/GenBank/DDBJ databases">
        <title>A draft genome for the cacao thread blight pathogen Marasmius crinis-equi.</title>
        <authorList>
            <person name="Cohen S.P."/>
            <person name="Baruah I.K."/>
            <person name="Amoako-Attah I."/>
            <person name="Bukari Y."/>
            <person name="Meinhardt L.W."/>
            <person name="Bailey B.A."/>
        </authorList>
    </citation>
    <scope>NUCLEOTIDE SEQUENCE [LARGE SCALE GENOMIC DNA]</scope>
    <source>
        <strain evidence="3 4">GH-76</strain>
    </source>
</reference>
<name>A0ABR3F5T0_9AGAR</name>
<comment type="caution">
    <text evidence="3">The sequence shown here is derived from an EMBL/GenBank/DDBJ whole genome shotgun (WGS) entry which is preliminary data.</text>
</comment>
<gene>
    <name evidence="3" type="ORF">V5O48_011401</name>
</gene>
<dbReference type="EMBL" id="JBAHYK010000912">
    <property type="protein sequence ID" value="KAL0570557.1"/>
    <property type="molecule type" value="Genomic_DNA"/>
</dbReference>
<dbReference type="InterPro" id="IPR000595">
    <property type="entry name" value="cNMP-bd_dom"/>
</dbReference>
<feature type="transmembrane region" description="Helical" evidence="1">
    <location>
        <begin position="310"/>
        <end position="330"/>
    </location>
</feature>
<feature type="transmembrane region" description="Helical" evidence="1">
    <location>
        <begin position="428"/>
        <end position="451"/>
    </location>
</feature>
<proteinExistence type="predicted"/>